<keyword evidence="3" id="KW-1015">Disulfide bond</keyword>
<evidence type="ECO:0000313" key="6">
    <source>
        <dbReference type="EMBL" id="KKL79266.1"/>
    </source>
</evidence>
<dbReference type="PROSITE" id="PS00194">
    <property type="entry name" value="THIOREDOXIN_1"/>
    <property type="match status" value="1"/>
</dbReference>
<dbReference type="FunFam" id="3.40.30.10:FF:000001">
    <property type="entry name" value="Thioredoxin"/>
    <property type="match status" value="1"/>
</dbReference>
<dbReference type="InterPro" id="IPR036249">
    <property type="entry name" value="Thioredoxin-like_sf"/>
</dbReference>
<name>A0A0F9FLC0_9ZZZZ</name>
<evidence type="ECO:0000256" key="4">
    <source>
        <dbReference type="ARBA" id="ARBA00023284"/>
    </source>
</evidence>
<sequence>MEITLTEKNFQKEVLESDIPVLVDFWAGWCAPCRMIAPVIEEIAQEYSGRLKVGKLNVDENQNLAAKYSIRSIPTLLIFKEGKVIEQIIGALPKKALKSKIATALAREEGER</sequence>
<proteinExistence type="predicted"/>
<dbReference type="GO" id="GO:0015035">
    <property type="term" value="F:protein-disulfide reductase activity"/>
    <property type="evidence" value="ECO:0007669"/>
    <property type="project" value="InterPro"/>
</dbReference>
<dbReference type="InterPro" id="IPR017937">
    <property type="entry name" value="Thioredoxin_CS"/>
</dbReference>
<feature type="domain" description="Thioredoxin" evidence="5">
    <location>
        <begin position="1"/>
        <end position="106"/>
    </location>
</feature>
<keyword evidence="4" id="KW-0676">Redox-active center</keyword>
<accession>A0A0F9FLC0</accession>
<dbReference type="InterPro" id="IPR005746">
    <property type="entry name" value="Thioredoxin"/>
</dbReference>
<dbReference type="AlphaFoldDB" id="A0A0F9FLC0"/>
<dbReference type="GO" id="GO:0005737">
    <property type="term" value="C:cytoplasm"/>
    <property type="evidence" value="ECO:0007669"/>
    <property type="project" value="TreeGrafter"/>
</dbReference>
<dbReference type="Pfam" id="PF00085">
    <property type="entry name" value="Thioredoxin"/>
    <property type="match status" value="1"/>
</dbReference>
<keyword evidence="1" id="KW-0813">Transport</keyword>
<dbReference type="SUPFAM" id="SSF52833">
    <property type="entry name" value="Thioredoxin-like"/>
    <property type="match status" value="1"/>
</dbReference>
<reference evidence="6" key="1">
    <citation type="journal article" date="2015" name="Nature">
        <title>Complex archaea that bridge the gap between prokaryotes and eukaryotes.</title>
        <authorList>
            <person name="Spang A."/>
            <person name="Saw J.H."/>
            <person name="Jorgensen S.L."/>
            <person name="Zaremba-Niedzwiedzka K."/>
            <person name="Martijn J."/>
            <person name="Lind A.E."/>
            <person name="van Eijk R."/>
            <person name="Schleper C."/>
            <person name="Guy L."/>
            <person name="Ettema T.J."/>
        </authorList>
    </citation>
    <scope>NUCLEOTIDE SEQUENCE</scope>
</reference>
<evidence type="ECO:0000256" key="3">
    <source>
        <dbReference type="ARBA" id="ARBA00023157"/>
    </source>
</evidence>
<evidence type="ECO:0000256" key="2">
    <source>
        <dbReference type="ARBA" id="ARBA00022982"/>
    </source>
</evidence>
<gene>
    <name evidence="6" type="ORF">LCGC14_2016600</name>
</gene>
<keyword evidence="2" id="KW-0249">Electron transport</keyword>
<evidence type="ECO:0000259" key="5">
    <source>
        <dbReference type="PROSITE" id="PS51352"/>
    </source>
</evidence>
<dbReference type="PANTHER" id="PTHR45663">
    <property type="entry name" value="GEO12009P1"/>
    <property type="match status" value="1"/>
</dbReference>
<dbReference type="PROSITE" id="PS51352">
    <property type="entry name" value="THIOREDOXIN_2"/>
    <property type="match status" value="1"/>
</dbReference>
<dbReference type="PANTHER" id="PTHR45663:SF11">
    <property type="entry name" value="GEO12009P1"/>
    <property type="match status" value="1"/>
</dbReference>
<dbReference type="PIRSF" id="PIRSF000077">
    <property type="entry name" value="Thioredoxin"/>
    <property type="match status" value="1"/>
</dbReference>
<protein>
    <recommendedName>
        <fullName evidence="5">Thioredoxin domain-containing protein</fullName>
    </recommendedName>
</protein>
<dbReference type="EMBL" id="LAZR01023221">
    <property type="protein sequence ID" value="KKL79266.1"/>
    <property type="molecule type" value="Genomic_DNA"/>
</dbReference>
<organism evidence="6">
    <name type="scientific">marine sediment metagenome</name>
    <dbReference type="NCBI Taxonomy" id="412755"/>
    <lineage>
        <taxon>unclassified sequences</taxon>
        <taxon>metagenomes</taxon>
        <taxon>ecological metagenomes</taxon>
    </lineage>
</organism>
<dbReference type="PRINTS" id="PR00421">
    <property type="entry name" value="THIOREDOXIN"/>
</dbReference>
<dbReference type="InterPro" id="IPR013766">
    <property type="entry name" value="Thioredoxin_domain"/>
</dbReference>
<dbReference type="Gene3D" id="3.40.30.10">
    <property type="entry name" value="Glutaredoxin"/>
    <property type="match status" value="1"/>
</dbReference>
<evidence type="ECO:0000256" key="1">
    <source>
        <dbReference type="ARBA" id="ARBA00022448"/>
    </source>
</evidence>
<dbReference type="CDD" id="cd02947">
    <property type="entry name" value="TRX_family"/>
    <property type="match status" value="1"/>
</dbReference>
<dbReference type="NCBIfam" id="TIGR01068">
    <property type="entry name" value="thioredoxin"/>
    <property type="match status" value="1"/>
</dbReference>
<comment type="caution">
    <text evidence="6">The sequence shown here is derived from an EMBL/GenBank/DDBJ whole genome shotgun (WGS) entry which is preliminary data.</text>
</comment>